<dbReference type="InterPro" id="IPR045275">
    <property type="entry name" value="MscS_archaea/bacteria_type"/>
</dbReference>
<name>A0A382DUE0_9ZZZZ</name>
<keyword evidence="5 7" id="KW-1133">Transmembrane helix</keyword>
<comment type="subcellular location">
    <subcellularLocation>
        <location evidence="1">Cell membrane</location>
        <topology evidence="1">Multi-pass membrane protein</topology>
    </subcellularLocation>
</comment>
<evidence type="ECO:0000256" key="5">
    <source>
        <dbReference type="ARBA" id="ARBA00022989"/>
    </source>
</evidence>
<reference evidence="10" key="1">
    <citation type="submission" date="2018-05" db="EMBL/GenBank/DDBJ databases">
        <authorList>
            <person name="Lanie J.A."/>
            <person name="Ng W.-L."/>
            <person name="Kazmierczak K.M."/>
            <person name="Andrzejewski T.M."/>
            <person name="Davidsen T.M."/>
            <person name="Wayne K.J."/>
            <person name="Tettelin H."/>
            <person name="Glass J.I."/>
            <person name="Rusch D."/>
            <person name="Podicherti R."/>
            <person name="Tsui H.-C.T."/>
            <person name="Winkler M.E."/>
        </authorList>
    </citation>
    <scope>NUCLEOTIDE SEQUENCE</scope>
</reference>
<dbReference type="GO" id="GO:0008381">
    <property type="term" value="F:mechanosensitive monoatomic ion channel activity"/>
    <property type="evidence" value="ECO:0007669"/>
    <property type="project" value="InterPro"/>
</dbReference>
<evidence type="ECO:0000256" key="4">
    <source>
        <dbReference type="ARBA" id="ARBA00022692"/>
    </source>
</evidence>
<feature type="transmembrane region" description="Helical" evidence="7">
    <location>
        <begin position="88"/>
        <end position="114"/>
    </location>
</feature>
<evidence type="ECO:0008006" key="11">
    <source>
        <dbReference type="Google" id="ProtNLM"/>
    </source>
</evidence>
<organism evidence="10">
    <name type="scientific">marine metagenome</name>
    <dbReference type="NCBI Taxonomy" id="408172"/>
    <lineage>
        <taxon>unclassified sequences</taxon>
        <taxon>metagenomes</taxon>
        <taxon>ecological metagenomes</taxon>
    </lineage>
</organism>
<evidence type="ECO:0000259" key="8">
    <source>
        <dbReference type="Pfam" id="PF00924"/>
    </source>
</evidence>
<dbReference type="Gene3D" id="1.10.287.1260">
    <property type="match status" value="1"/>
</dbReference>
<feature type="domain" description="Mechanosensitive ion channel MscS" evidence="8">
    <location>
        <begin position="179"/>
        <end position="246"/>
    </location>
</feature>
<accession>A0A382DUE0</accession>
<dbReference type="Gene3D" id="3.30.70.100">
    <property type="match status" value="1"/>
</dbReference>
<feature type="transmembrane region" description="Helical" evidence="7">
    <location>
        <begin position="20"/>
        <end position="42"/>
    </location>
</feature>
<feature type="transmembrane region" description="Helical" evidence="7">
    <location>
        <begin position="63"/>
        <end position="82"/>
    </location>
</feature>
<dbReference type="Pfam" id="PF00924">
    <property type="entry name" value="MS_channel_2nd"/>
    <property type="match status" value="1"/>
</dbReference>
<dbReference type="InterPro" id="IPR023408">
    <property type="entry name" value="MscS_beta-dom_sf"/>
</dbReference>
<dbReference type="Gene3D" id="2.30.30.60">
    <property type="match status" value="1"/>
</dbReference>
<dbReference type="InterPro" id="IPR049278">
    <property type="entry name" value="MS_channel_C"/>
</dbReference>
<evidence type="ECO:0000256" key="1">
    <source>
        <dbReference type="ARBA" id="ARBA00004651"/>
    </source>
</evidence>
<keyword evidence="4 7" id="KW-0812">Transmembrane</keyword>
<feature type="transmembrane region" description="Helical" evidence="7">
    <location>
        <begin position="134"/>
        <end position="153"/>
    </location>
</feature>
<sequence length="356" mass="40314">MNDYLEILFTLTQNTVFQAGLYVIGSLVTAKLADWIITSILSRLASRTDSTIDDRIIQILHRPIYYSILFVGLGISITLLQLPDIITFVFIGIFKSMAILIWSLALFQAFMHFINWYSQQSKGKSILQTHTLPLFDNVGKVIIFMVAVYFIFISWGFNVTGWLASTTIVAMVVALAAKDTVANLFAGFFIMADTPYKLGDYINLDGGERGYVKHIGLRSTRIMTRDDIEITLPNSLIANSKIINESGGPKEKERVRITLSVAYGSDIDQVRSTLMEISQNNENVCKNPEPRMRFRNFGDSGISLQLLFWIERPEDRGRITDELNTAIYKRFAIENIEIPFPQRTVHVKTSDTLKAD</sequence>
<keyword evidence="6 7" id="KW-0472">Membrane</keyword>
<dbReference type="SUPFAM" id="SSF82689">
    <property type="entry name" value="Mechanosensitive channel protein MscS (YggB), C-terminal domain"/>
    <property type="match status" value="1"/>
</dbReference>
<evidence type="ECO:0000313" key="10">
    <source>
        <dbReference type="EMBL" id="SVB42060.1"/>
    </source>
</evidence>
<gene>
    <name evidence="10" type="ORF">METZ01_LOCUS194914</name>
</gene>
<keyword evidence="3" id="KW-1003">Cell membrane</keyword>
<dbReference type="InterPro" id="IPR006685">
    <property type="entry name" value="MscS_channel_2nd"/>
</dbReference>
<proteinExistence type="inferred from homology"/>
<dbReference type="PANTHER" id="PTHR30221:SF1">
    <property type="entry name" value="SMALL-CONDUCTANCE MECHANOSENSITIVE CHANNEL"/>
    <property type="match status" value="1"/>
</dbReference>
<evidence type="ECO:0000256" key="2">
    <source>
        <dbReference type="ARBA" id="ARBA00008017"/>
    </source>
</evidence>
<dbReference type="Pfam" id="PF21082">
    <property type="entry name" value="MS_channel_3rd"/>
    <property type="match status" value="1"/>
</dbReference>
<dbReference type="InterPro" id="IPR011066">
    <property type="entry name" value="MscS_channel_C_sf"/>
</dbReference>
<dbReference type="SUPFAM" id="SSF50182">
    <property type="entry name" value="Sm-like ribonucleoproteins"/>
    <property type="match status" value="1"/>
</dbReference>
<dbReference type="AlphaFoldDB" id="A0A382DUE0"/>
<dbReference type="EMBL" id="UINC01041166">
    <property type="protein sequence ID" value="SVB42060.1"/>
    <property type="molecule type" value="Genomic_DNA"/>
</dbReference>
<dbReference type="PANTHER" id="PTHR30221">
    <property type="entry name" value="SMALL-CONDUCTANCE MECHANOSENSITIVE CHANNEL"/>
    <property type="match status" value="1"/>
</dbReference>
<evidence type="ECO:0000259" key="9">
    <source>
        <dbReference type="Pfam" id="PF21082"/>
    </source>
</evidence>
<dbReference type="GO" id="GO:0005886">
    <property type="term" value="C:plasma membrane"/>
    <property type="evidence" value="ECO:0007669"/>
    <property type="project" value="UniProtKB-SubCell"/>
</dbReference>
<evidence type="ECO:0000256" key="7">
    <source>
        <dbReference type="SAM" id="Phobius"/>
    </source>
</evidence>
<dbReference type="InterPro" id="IPR010920">
    <property type="entry name" value="LSM_dom_sf"/>
</dbReference>
<evidence type="ECO:0000256" key="3">
    <source>
        <dbReference type="ARBA" id="ARBA00022475"/>
    </source>
</evidence>
<protein>
    <recommendedName>
        <fullName evidence="11">Mechanosensitive ion channel inner membrane domain-containing protein</fullName>
    </recommendedName>
</protein>
<evidence type="ECO:0000256" key="6">
    <source>
        <dbReference type="ARBA" id="ARBA00023136"/>
    </source>
</evidence>
<comment type="similarity">
    <text evidence="2">Belongs to the MscS (TC 1.A.23) family.</text>
</comment>
<feature type="domain" description="Mechanosensitive ion channel MscS C-terminal" evidence="9">
    <location>
        <begin position="255"/>
        <end position="338"/>
    </location>
</feature>